<name>A0AAV6U6L3_9ARAC</name>
<dbReference type="Pfam" id="PF09731">
    <property type="entry name" value="Mitofilin"/>
    <property type="match status" value="1"/>
</dbReference>
<comment type="subunit">
    <text evidence="7">Component of the mitochondrial contact site and cristae organizing system (MICOS) complex.</text>
</comment>
<comment type="subcellular location">
    <subcellularLocation>
        <location evidence="7">Mitochondrion inner membrane</location>
        <topology evidence="7">Single-pass membrane protein</topology>
    </subcellularLocation>
</comment>
<feature type="coiled-coil region" evidence="8">
    <location>
        <begin position="331"/>
        <end position="382"/>
    </location>
</feature>
<keyword evidence="3 7" id="KW-0999">Mitochondrion inner membrane</keyword>
<evidence type="ECO:0000256" key="5">
    <source>
        <dbReference type="ARBA" id="ARBA00023128"/>
    </source>
</evidence>
<evidence type="ECO:0000256" key="4">
    <source>
        <dbReference type="ARBA" id="ARBA00022989"/>
    </source>
</evidence>
<feature type="region of interest" description="Disordered" evidence="9">
    <location>
        <begin position="84"/>
        <end position="159"/>
    </location>
</feature>
<keyword evidence="4" id="KW-1133">Transmembrane helix</keyword>
<evidence type="ECO:0000256" key="8">
    <source>
        <dbReference type="SAM" id="Coils"/>
    </source>
</evidence>
<dbReference type="InterPro" id="IPR019133">
    <property type="entry name" value="MIC60"/>
</dbReference>
<comment type="function">
    <text evidence="7">Component of the MICOS complex, a large protein complex of the mitochondrial inner membrane that plays crucial roles in the maintenance of crista junctions, inner membrane architecture, and formation of contact sites to the outer membrane.</text>
</comment>
<protein>
    <recommendedName>
        <fullName evidence="7">MICOS complex subunit MIC60</fullName>
    </recommendedName>
    <alternativeName>
        <fullName evidence="7">Mitofilin</fullName>
    </alternativeName>
</protein>
<dbReference type="PANTHER" id="PTHR15415:SF7">
    <property type="entry name" value="MICOS COMPLEX SUBUNIT MIC60"/>
    <property type="match status" value="1"/>
</dbReference>
<feature type="compositionally biased region" description="Basic and acidic residues" evidence="9">
    <location>
        <begin position="91"/>
        <end position="121"/>
    </location>
</feature>
<dbReference type="GO" id="GO:0042407">
    <property type="term" value="P:cristae formation"/>
    <property type="evidence" value="ECO:0007669"/>
    <property type="project" value="TreeGrafter"/>
</dbReference>
<keyword evidence="11" id="KW-1185">Reference proteome</keyword>
<evidence type="ECO:0000313" key="10">
    <source>
        <dbReference type="EMBL" id="KAG8179687.1"/>
    </source>
</evidence>
<gene>
    <name evidence="10" type="ORF">JTE90_021283</name>
</gene>
<keyword evidence="6" id="KW-0472">Membrane</keyword>
<evidence type="ECO:0000256" key="9">
    <source>
        <dbReference type="SAM" id="MobiDB-lite"/>
    </source>
</evidence>
<organism evidence="10 11">
    <name type="scientific">Oedothorax gibbosus</name>
    <dbReference type="NCBI Taxonomy" id="931172"/>
    <lineage>
        <taxon>Eukaryota</taxon>
        <taxon>Metazoa</taxon>
        <taxon>Ecdysozoa</taxon>
        <taxon>Arthropoda</taxon>
        <taxon>Chelicerata</taxon>
        <taxon>Arachnida</taxon>
        <taxon>Araneae</taxon>
        <taxon>Araneomorphae</taxon>
        <taxon>Entelegynae</taxon>
        <taxon>Araneoidea</taxon>
        <taxon>Linyphiidae</taxon>
        <taxon>Erigoninae</taxon>
        <taxon>Oedothorax</taxon>
    </lineage>
</organism>
<comment type="similarity">
    <text evidence="1 7">Belongs to the MICOS complex subunit Mic60 family.</text>
</comment>
<proteinExistence type="inferred from homology"/>
<dbReference type="EMBL" id="JAFNEN010000608">
    <property type="protein sequence ID" value="KAG8179687.1"/>
    <property type="molecule type" value="Genomic_DNA"/>
</dbReference>
<feature type="coiled-coil region" evidence="8">
    <location>
        <begin position="223"/>
        <end position="284"/>
    </location>
</feature>
<evidence type="ECO:0000256" key="7">
    <source>
        <dbReference type="RuleBase" id="RU363000"/>
    </source>
</evidence>
<keyword evidence="5 7" id="KW-0496">Mitochondrion</keyword>
<evidence type="ECO:0000256" key="1">
    <source>
        <dbReference type="ARBA" id="ARBA00010877"/>
    </source>
</evidence>
<comment type="caution">
    <text evidence="10">The sequence shown here is derived from an EMBL/GenBank/DDBJ whole genome shotgun (WGS) entry which is preliminary data.</text>
</comment>
<dbReference type="PANTHER" id="PTHR15415">
    <property type="entry name" value="MITOFILIN"/>
    <property type="match status" value="1"/>
</dbReference>
<reference evidence="10 11" key="1">
    <citation type="journal article" date="2022" name="Nat. Ecol. Evol.">
        <title>A masculinizing supergene underlies an exaggerated male reproductive morph in a spider.</title>
        <authorList>
            <person name="Hendrickx F."/>
            <person name="De Corte Z."/>
            <person name="Sonet G."/>
            <person name="Van Belleghem S.M."/>
            <person name="Kostlbacher S."/>
            <person name="Vangestel C."/>
        </authorList>
    </citation>
    <scope>NUCLEOTIDE SEQUENCE [LARGE SCALE GENOMIC DNA]</scope>
    <source>
        <strain evidence="10">W744_W776</strain>
    </source>
</reference>
<sequence>MWRSLRLPISKSKVSTIKKFERFSSSSAGGGGGKFVVGLVAATGAGFAGAVVYGKYDPTFKKILKENVPYIDYVYKWLDGEQQKSPTPIKTSDEGLLKKRLDREKASATAETRKSTIEPKTSRTGIQDSNELKQSDNKPSEQKVESLEKPETQPASNENVVSDLVTKLQKSSEEANFAYEEAVKTFKIHTNTLYEALDLAEGKDGDIVWKDVNKAASDKKYALQIAEEKASQARVIMDKLKANLRKISSEDKNKHFVKTAEESMQRIAQQLQEAESKVTIVETEAQTASEYQNLVNSSKEQFRKELEIVLPNYISGDKDKTMTESDLNMLIAHAHRRIEQLQKQLAKQQVTEKCRVNEAVRLQKLKDRNNTASQVEAELEKRHIDLENAIADRVATLKDNFEIELRKQLRRQAAAHADHIEEVLKVQEQELERKFNLEIEEKLLHQKGVFISEVSGNMARLKGILAFLKAKSEFDIASKKAQALWLACQAMSYKISADNAGNPCPLGKDLAAVRIAADEDSDFINTVLAGIPVEAVERGVYNNEVLKERFNEVKRVCKRVALIDKNNDSLYRYFLSYLQSLLIVDKISIPKEELEGKVAVDPTKWDTFDVLGRICYSLKINDLELALRYANQLKGEPREVAKDWMNEVRLLLETQLAVTALLAHAAAVGVQAYH</sequence>
<feature type="compositionally biased region" description="Basic and acidic residues" evidence="9">
    <location>
        <begin position="130"/>
        <end position="151"/>
    </location>
</feature>
<dbReference type="AlphaFoldDB" id="A0AAV6U6L3"/>
<keyword evidence="2 7" id="KW-0812">Transmembrane</keyword>
<evidence type="ECO:0000256" key="3">
    <source>
        <dbReference type="ARBA" id="ARBA00022792"/>
    </source>
</evidence>
<dbReference type="GO" id="GO:0061617">
    <property type="term" value="C:MICOS complex"/>
    <property type="evidence" value="ECO:0007669"/>
    <property type="project" value="TreeGrafter"/>
</dbReference>
<evidence type="ECO:0000313" key="11">
    <source>
        <dbReference type="Proteomes" id="UP000827092"/>
    </source>
</evidence>
<accession>A0AAV6U6L3</accession>
<evidence type="ECO:0000256" key="2">
    <source>
        <dbReference type="ARBA" id="ARBA00022692"/>
    </source>
</evidence>
<keyword evidence="8" id="KW-0175">Coiled coil</keyword>
<evidence type="ECO:0000256" key="6">
    <source>
        <dbReference type="ARBA" id="ARBA00023136"/>
    </source>
</evidence>
<dbReference type="Proteomes" id="UP000827092">
    <property type="component" value="Unassembled WGS sequence"/>
</dbReference>